<protein>
    <recommendedName>
        <fullName evidence="5">Glycosyltransferase 61 catalytic domain-containing protein</fullName>
    </recommendedName>
</protein>
<evidence type="ECO:0000256" key="1">
    <source>
        <dbReference type="ARBA" id="ARBA00004323"/>
    </source>
</evidence>
<feature type="domain" description="Glycosyltransferase 61 catalytic" evidence="5">
    <location>
        <begin position="225"/>
        <end position="339"/>
    </location>
</feature>
<dbReference type="InterPro" id="IPR007657">
    <property type="entry name" value="Glycosyltransferase_61"/>
</dbReference>
<name>A0AAU9MQ70_9ASTR</name>
<dbReference type="AlphaFoldDB" id="A0AAU9MQ70"/>
<dbReference type="Pfam" id="PF04577">
    <property type="entry name" value="Glyco_transf_61"/>
    <property type="match status" value="1"/>
</dbReference>
<evidence type="ECO:0000259" key="5">
    <source>
        <dbReference type="Pfam" id="PF04577"/>
    </source>
</evidence>
<organism evidence="6 7">
    <name type="scientific">Lactuca virosa</name>
    <dbReference type="NCBI Taxonomy" id="75947"/>
    <lineage>
        <taxon>Eukaryota</taxon>
        <taxon>Viridiplantae</taxon>
        <taxon>Streptophyta</taxon>
        <taxon>Embryophyta</taxon>
        <taxon>Tracheophyta</taxon>
        <taxon>Spermatophyta</taxon>
        <taxon>Magnoliopsida</taxon>
        <taxon>eudicotyledons</taxon>
        <taxon>Gunneridae</taxon>
        <taxon>Pentapetalae</taxon>
        <taxon>asterids</taxon>
        <taxon>campanulids</taxon>
        <taxon>Asterales</taxon>
        <taxon>Asteraceae</taxon>
        <taxon>Cichorioideae</taxon>
        <taxon>Cichorieae</taxon>
        <taxon>Lactucinae</taxon>
        <taxon>Lactuca</taxon>
    </lineage>
</organism>
<evidence type="ECO:0000313" key="6">
    <source>
        <dbReference type="EMBL" id="CAH1430028.1"/>
    </source>
</evidence>
<dbReference type="PANTHER" id="PTHR20961">
    <property type="entry name" value="GLYCOSYLTRANSFERASE"/>
    <property type="match status" value="1"/>
</dbReference>
<comment type="subcellular location">
    <subcellularLocation>
        <location evidence="1">Golgi apparatus membrane</location>
        <topology evidence="1">Single-pass type II membrane protein</topology>
    </subcellularLocation>
</comment>
<gene>
    <name evidence="6" type="ORF">LVIROSA_LOCUS16844</name>
</gene>
<dbReference type="EMBL" id="CAKMRJ010003334">
    <property type="protein sequence ID" value="CAH1430028.1"/>
    <property type="molecule type" value="Genomic_DNA"/>
</dbReference>
<keyword evidence="3" id="KW-0808">Transferase</keyword>
<dbReference type="Proteomes" id="UP001157418">
    <property type="component" value="Unassembled WGS sequence"/>
</dbReference>
<evidence type="ECO:0000256" key="3">
    <source>
        <dbReference type="ARBA" id="ARBA00022679"/>
    </source>
</evidence>
<dbReference type="PANTHER" id="PTHR20961:SF149">
    <property type="entry name" value="PROTEIN O-LINKED-MANNOSE BETA-1,4-N-ACETYLGLUCOSAMINYLTRANSFERASE 2-LIKE"/>
    <property type="match status" value="1"/>
</dbReference>
<evidence type="ECO:0000256" key="4">
    <source>
        <dbReference type="ARBA" id="ARBA00023180"/>
    </source>
</evidence>
<dbReference type="InterPro" id="IPR049625">
    <property type="entry name" value="Glyco_transf_61_cat"/>
</dbReference>
<keyword evidence="7" id="KW-1185">Reference proteome</keyword>
<keyword evidence="2" id="KW-0328">Glycosyltransferase</keyword>
<sequence>MVILSASQVQQQDGKMIIEPLGASHVNQTKTTEPLVKTTPSRNHSFDDSRELHNTIDCNFSEAFSDYCKMKGIIRIHGRSSTIFTSNSLAAGNKSWLIRPYPRKGTDAMKSVREWTIKPSHGPECNKTHTDPTILFSMAGFSGNHFHAFSDIIIPLFTNSRIFNRKVHLLATNYKGWWITKFQVLLNQLSYHQVVDIDNDDQVHCFQDVVIGLRSHKELGIDTSRSLNGYSIKDFRDFLRSAYSLERQVAIKLNSNDHIHNRRPRLMIISRKATRRLTNEACIVKMAQKLGYQVVLANVTLTTNLSSFAPIVNSCDVLLGVHGAGLTNMVFLPDNAVVVQVVPLGGIEGFVKTDFGDPS</sequence>
<dbReference type="GO" id="GO:0000139">
    <property type="term" value="C:Golgi membrane"/>
    <property type="evidence" value="ECO:0007669"/>
    <property type="project" value="UniProtKB-SubCell"/>
</dbReference>
<reference evidence="6 7" key="1">
    <citation type="submission" date="2022-01" db="EMBL/GenBank/DDBJ databases">
        <authorList>
            <person name="Xiong W."/>
            <person name="Schranz E."/>
        </authorList>
    </citation>
    <scope>NUCLEOTIDE SEQUENCE [LARGE SCALE GENOMIC DNA]</scope>
</reference>
<comment type="caution">
    <text evidence="6">The sequence shown here is derived from an EMBL/GenBank/DDBJ whole genome shotgun (WGS) entry which is preliminary data.</text>
</comment>
<accession>A0AAU9MQ70</accession>
<keyword evidence="4" id="KW-0325">Glycoprotein</keyword>
<proteinExistence type="predicted"/>
<evidence type="ECO:0000256" key="2">
    <source>
        <dbReference type="ARBA" id="ARBA00022676"/>
    </source>
</evidence>
<evidence type="ECO:0000313" key="7">
    <source>
        <dbReference type="Proteomes" id="UP001157418"/>
    </source>
</evidence>
<dbReference type="GO" id="GO:0016763">
    <property type="term" value="F:pentosyltransferase activity"/>
    <property type="evidence" value="ECO:0007669"/>
    <property type="project" value="UniProtKB-ARBA"/>
</dbReference>